<protein>
    <submittedName>
        <fullName evidence="1">Uncharacterized protein</fullName>
    </submittedName>
</protein>
<sequence>MQSPAEPIVEQGKHDSYETAVRWLGRAGEAAQAAGELEEWREYVETMRDEHYQKYKLRPMLDDLLEEF</sequence>
<evidence type="ECO:0000313" key="1">
    <source>
        <dbReference type="EMBL" id="ERG92940.1"/>
    </source>
</evidence>
<proteinExistence type="predicted"/>
<dbReference type="Proteomes" id="UP000030649">
    <property type="component" value="Unassembled WGS sequence"/>
</dbReference>
<dbReference type="EMBL" id="KE356560">
    <property type="protein sequence ID" value="ERG92940.1"/>
    <property type="molecule type" value="Genomic_DNA"/>
</dbReference>
<evidence type="ECO:0000313" key="2">
    <source>
        <dbReference type="Proteomes" id="UP000030649"/>
    </source>
</evidence>
<dbReference type="HOGENOM" id="CLU_2783995_0_0_2"/>
<dbReference type="AlphaFoldDB" id="U1N8A8"/>
<accession>U1N8A8</accession>
<reference evidence="1 2" key="1">
    <citation type="journal article" date="2013" name="PLoS ONE">
        <title>Assembly-driven community genomics of a hypersaline microbial ecosystem.</title>
        <authorList>
            <person name="Podell S."/>
            <person name="Ugalde J.A."/>
            <person name="Narasingarao P."/>
            <person name="Banfield J.F."/>
            <person name="Heidelberg K.B."/>
            <person name="Allen E.E."/>
        </authorList>
    </citation>
    <scope>NUCLEOTIDE SEQUENCE [LARGE SCALE GENOMIC DNA]</scope>
    <source>
        <strain evidence="2">J07HQW1</strain>
    </source>
</reference>
<gene>
    <name evidence="1" type="ORF">J07HQW1_02991</name>
</gene>
<dbReference type="STRING" id="1238424.J07HQW1_02991"/>
<name>U1N8A8_9EURY</name>
<organism evidence="1 2">
    <name type="scientific">Haloquadratum walsbyi J07HQW1</name>
    <dbReference type="NCBI Taxonomy" id="1238424"/>
    <lineage>
        <taxon>Archaea</taxon>
        <taxon>Methanobacteriati</taxon>
        <taxon>Methanobacteriota</taxon>
        <taxon>Stenosarchaea group</taxon>
        <taxon>Halobacteria</taxon>
        <taxon>Halobacteriales</taxon>
        <taxon>Haloferacaceae</taxon>
        <taxon>Haloquadratum</taxon>
    </lineage>
</organism>